<name>A0AAD9WB46_PHOAM</name>
<evidence type="ECO:0000313" key="1">
    <source>
        <dbReference type="EMBL" id="KAK2615034.1"/>
    </source>
</evidence>
<keyword evidence="2" id="KW-1185">Reference proteome</keyword>
<proteinExistence type="predicted"/>
<dbReference type="EMBL" id="JAUJFL010000001">
    <property type="protein sequence ID" value="KAK2615034.1"/>
    <property type="molecule type" value="Genomic_DNA"/>
</dbReference>
<reference evidence="1" key="1">
    <citation type="submission" date="2023-06" db="EMBL/GenBank/DDBJ databases">
        <authorList>
            <person name="Noh H."/>
        </authorList>
    </citation>
    <scope>NUCLEOTIDE SEQUENCE</scope>
    <source>
        <strain evidence="1">DUCC20226</strain>
    </source>
</reference>
<protein>
    <submittedName>
        <fullName evidence="1">Uncharacterized protein</fullName>
    </submittedName>
</protein>
<comment type="caution">
    <text evidence="1">The sequence shown here is derived from an EMBL/GenBank/DDBJ whole genome shotgun (WGS) entry which is preliminary data.</text>
</comment>
<sequence>MAAINRLQALCMRQTGVQMDSLRRAQKLLMALPGPSVVQHIATMFCASESPTPISGSMLYTATVTGFGKGLRSIETYLSANNILFLNHGHIRHNRVSNYWDSVGYGRHGNVYELKQWANNCHWPSDQQPDRDNFGSIFEHRPFRRSGSRNRRRGWGCSGVVGVWGLVVLST</sequence>
<dbReference type="AlphaFoldDB" id="A0AAD9WB46"/>
<evidence type="ECO:0000313" key="2">
    <source>
        <dbReference type="Proteomes" id="UP001265746"/>
    </source>
</evidence>
<gene>
    <name evidence="1" type="ORF">N8I77_001813</name>
</gene>
<dbReference type="Proteomes" id="UP001265746">
    <property type="component" value="Unassembled WGS sequence"/>
</dbReference>
<organism evidence="1 2">
    <name type="scientific">Phomopsis amygdali</name>
    <name type="common">Fusicoccum amygdali</name>
    <dbReference type="NCBI Taxonomy" id="1214568"/>
    <lineage>
        <taxon>Eukaryota</taxon>
        <taxon>Fungi</taxon>
        <taxon>Dikarya</taxon>
        <taxon>Ascomycota</taxon>
        <taxon>Pezizomycotina</taxon>
        <taxon>Sordariomycetes</taxon>
        <taxon>Sordariomycetidae</taxon>
        <taxon>Diaporthales</taxon>
        <taxon>Diaporthaceae</taxon>
        <taxon>Diaporthe</taxon>
    </lineage>
</organism>
<accession>A0AAD9WB46</accession>